<dbReference type="EMBL" id="JADNRY010000015">
    <property type="protein sequence ID" value="KAF9074009.1"/>
    <property type="molecule type" value="Genomic_DNA"/>
</dbReference>
<protein>
    <submittedName>
        <fullName evidence="1">Uncharacterized protein</fullName>
    </submittedName>
</protein>
<evidence type="ECO:0000313" key="1">
    <source>
        <dbReference type="EMBL" id="KAF9074009.1"/>
    </source>
</evidence>
<keyword evidence="2" id="KW-1185">Reference proteome</keyword>
<dbReference type="AlphaFoldDB" id="A0A9P5PWU8"/>
<proteinExistence type="predicted"/>
<dbReference type="Proteomes" id="UP000772434">
    <property type="component" value="Unassembled WGS sequence"/>
</dbReference>
<dbReference type="OrthoDB" id="3213671at2759"/>
<accession>A0A9P5PWU8</accession>
<evidence type="ECO:0000313" key="2">
    <source>
        <dbReference type="Proteomes" id="UP000772434"/>
    </source>
</evidence>
<name>A0A9P5PWU8_9AGAR</name>
<reference evidence="1" key="1">
    <citation type="submission" date="2020-11" db="EMBL/GenBank/DDBJ databases">
        <authorList>
            <consortium name="DOE Joint Genome Institute"/>
            <person name="Ahrendt S."/>
            <person name="Riley R."/>
            <person name="Andreopoulos W."/>
            <person name="Labutti K."/>
            <person name="Pangilinan J."/>
            <person name="Ruiz-Duenas F.J."/>
            <person name="Barrasa J.M."/>
            <person name="Sanchez-Garcia M."/>
            <person name="Camarero S."/>
            <person name="Miyauchi S."/>
            <person name="Serrano A."/>
            <person name="Linde D."/>
            <person name="Babiker R."/>
            <person name="Drula E."/>
            <person name="Ayuso-Fernandez I."/>
            <person name="Pacheco R."/>
            <person name="Padilla G."/>
            <person name="Ferreira P."/>
            <person name="Barriuso J."/>
            <person name="Kellner H."/>
            <person name="Castanera R."/>
            <person name="Alfaro M."/>
            <person name="Ramirez L."/>
            <person name="Pisabarro A.G."/>
            <person name="Kuo A."/>
            <person name="Tritt A."/>
            <person name="Lipzen A."/>
            <person name="He G."/>
            <person name="Yan M."/>
            <person name="Ng V."/>
            <person name="Cullen D."/>
            <person name="Martin F."/>
            <person name="Rosso M.-N."/>
            <person name="Henrissat B."/>
            <person name="Hibbett D."/>
            <person name="Martinez A.T."/>
            <person name="Grigoriev I.V."/>
        </authorList>
    </citation>
    <scope>NUCLEOTIDE SEQUENCE</scope>
    <source>
        <strain evidence="1">AH 40177</strain>
    </source>
</reference>
<comment type="caution">
    <text evidence="1">The sequence shown here is derived from an EMBL/GenBank/DDBJ whole genome shotgun (WGS) entry which is preliminary data.</text>
</comment>
<feature type="non-terminal residue" evidence="1">
    <location>
        <position position="1"/>
    </location>
</feature>
<gene>
    <name evidence="1" type="ORF">BDP27DRAFT_1215103</name>
</gene>
<sequence length="244" mass="27077">SDWTHNELLVFHIVIHDVDVATFFGTPQLPAATVSPVTLNNVARPPPPAVVTKAERIFFEFLNRANLMEKAAVDDFSAHPLRILDFDDNERSITTMREMTFTMCGTRVCAKADIAVMKASKYSLIVHDDKARNTVTDEPVPQLVAEAIATFNSNIVENNRLCQVPLPQQIILGITMVGPRPIFYKIAVTQDLVSALITAQYPAQPMVVQRLVPPVADQDPYLSYGMNPLEDCHTVFQCLEVAGE</sequence>
<organism evidence="1 2">
    <name type="scientific">Rhodocollybia butyracea</name>
    <dbReference type="NCBI Taxonomy" id="206335"/>
    <lineage>
        <taxon>Eukaryota</taxon>
        <taxon>Fungi</taxon>
        <taxon>Dikarya</taxon>
        <taxon>Basidiomycota</taxon>
        <taxon>Agaricomycotina</taxon>
        <taxon>Agaricomycetes</taxon>
        <taxon>Agaricomycetidae</taxon>
        <taxon>Agaricales</taxon>
        <taxon>Marasmiineae</taxon>
        <taxon>Omphalotaceae</taxon>
        <taxon>Rhodocollybia</taxon>
    </lineage>
</organism>